<protein>
    <submittedName>
        <fullName evidence="1">Uncharacterized protein</fullName>
    </submittedName>
</protein>
<evidence type="ECO:0000313" key="1">
    <source>
        <dbReference type="EMBL" id="KKM14451.1"/>
    </source>
</evidence>
<dbReference type="AlphaFoldDB" id="A0A0F9HG89"/>
<proteinExistence type="predicted"/>
<comment type="caution">
    <text evidence="1">The sequence shown here is derived from an EMBL/GenBank/DDBJ whole genome shotgun (WGS) entry which is preliminary data.</text>
</comment>
<accession>A0A0F9HG89</accession>
<name>A0A0F9HG89_9ZZZZ</name>
<dbReference type="EMBL" id="LAZR01015142">
    <property type="protein sequence ID" value="KKM14451.1"/>
    <property type="molecule type" value="Genomic_DNA"/>
</dbReference>
<gene>
    <name evidence="1" type="ORF">LCGC14_1706020</name>
</gene>
<reference evidence="1" key="1">
    <citation type="journal article" date="2015" name="Nature">
        <title>Complex archaea that bridge the gap between prokaryotes and eukaryotes.</title>
        <authorList>
            <person name="Spang A."/>
            <person name="Saw J.H."/>
            <person name="Jorgensen S.L."/>
            <person name="Zaremba-Niedzwiedzka K."/>
            <person name="Martijn J."/>
            <person name="Lind A.E."/>
            <person name="van Eijk R."/>
            <person name="Schleper C."/>
            <person name="Guy L."/>
            <person name="Ettema T.J."/>
        </authorList>
    </citation>
    <scope>NUCLEOTIDE SEQUENCE</scope>
</reference>
<sequence length="50" mass="6442">MNLFKKIYKWYMNNKFRCMWIPVPHICRKCDWYEMYCLGKDSRKCKKERK</sequence>
<organism evidence="1">
    <name type="scientific">marine sediment metagenome</name>
    <dbReference type="NCBI Taxonomy" id="412755"/>
    <lineage>
        <taxon>unclassified sequences</taxon>
        <taxon>metagenomes</taxon>
        <taxon>ecological metagenomes</taxon>
    </lineage>
</organism>